<evidence type="ECO:0000313" key="1">
    <source>
        <dbReference type="EMBL" id="RMC19045.1"/>
    </source>
</evidence>
<dbReference type="OrthoDB" id="9906618at2759"/>
<proteinExistence type="predicted"/>
<dbReference type="EMBL" id="QRBI01000095">
    <property type="protein sequence ID" value="RMC19045.1"/>
    <property type="molecule type" value="Genomic_DNA"/>
</dbReference>
<organism evidence="1 2">
    <name type="scientific">Hirundo rustica rustica</name>
    <dbReference type="NCBI Taxonomy" id="333673"/>
    <lineage>
        <taxon>Eukaryota</taxon>
        <taxon>Metazoa</taxon>
        <taxon>Chordata</taxon>
        <taxon>Craniata</taxon>
        <taxon>Vertebrata</taxon>
        <taxon>Euteleostomi</taxon>
        <taxon>Archelosauria</taxon>
        <taxon>Archosauria</taxon>
        <taxon>Dinosauria</taxon>
        <taxon>Saurischia</taxon>
        <taxon>Theropoda</taxon>
        <taxon>Coelurosauria</taxon>
        <taxon>Aves</taxon>
        <taxon>Neognathae</taxon>
        <taxon>Neoaves</taxon>
        <taxon>Telluraves</taxon>
        <taxon>Australaves</taxon>
        <taxon>Passeriformes</taxon>
        <taxon>Sylvioidea</taxon>
        <taxon>Hirundinidae</taxon>
        <taxon>Hirundo</taxon>
    </lineage>
</organism>
<comment type="caution">
    <text evidence="1">The sequence shown here is derived from an EMBL/GenBank/DDBJ whole genome shotgun (WGS) entry which is preliminary data.</text>
</comment>
<dbReference type="Proteomes" id="UP000269221">
    <property type="component" value="Unassembled WGS sequence"/>
</dbReference>
<evidence type="ECO:0000313" key="2">
    <source>
        <dbReference type="Proteomes" id="UP000269221"/>
    </source>
</evidence>
<accession>A0A3M0L0X1</accession>
<name>A0A3M0L0X1_HIRRU</name>
<dbReference type="AlphaFoldDB" id="A0A3M0L0X1"/>
<sequence length="161" mass="18920">MYSRYLAMMQWREGEDKVGVLVNKLRIYEDTVPAPFRTHVSSVETRLVEQFRSLIEEDHQKLKKELKEEIDHILPEPTKVSAVRSRYPPARDRGYTPRGNLWSLLQEHGEDMRKWHGKPTSSLAARVHELKRETPTTRAHLESKLLQSLRHRTPDSIGRMI</sequence>
<gene>
    <name evidence="1" type="ORF">DUI87_03649</name>
</gene>
<protein>
    <submittedName>
        <fullName evidence="1">Uncharacterized protein</fullName>
    </submittedName>
</protein>
<reference evidence="1 2" key="1">
    <citation type="submission" date="2018-07" db="EMBL/GenBank/DDBJ databases">
        <title>A high quality draft genome assembly of the barn swallow (H. rustica rustica).</title>
        <authorList>
            <person name="Formenti G."/>
            <person name="Chiara M."/>
            <person name="Poveda L."/>
            <person name="Francoijs K.-J."/>
            <person name="Bonisoli-Alquati A."/>
            <person name="Canova L."/>
            <person name="Gianfranceschi L."/>
            <person name="Horner D.S."/>
            <person name="Saino N."/>
        </authorList>
    </citation>
    <scope>NUCLEOTIDE SEQUENCE [LARGE SCALE GENOMIC DNA]</scope>
    <source>
        <strain evidence="1">Chelidonia</strain>
        <tissue evidence="1">Blood</tissue>
    </source>
</reference>
<keyword evidence="2" id="KW-1185">Reference proteome</keyword>